<reference evidence="3" key="1">
    <citation type="submission" date="2016-10" db="EMBL/GenBank/DDBJ databases">
        <authorList>
            <person name="Varghese N."/>
            <person name="Submissions S."/>
        </authorList>
    </citation>
    <scope>NUCLEOTIDE SEQUENCE [LARGE SCALE GENOMIC DNA]</scope>
    <source>
        <strain evidence="3">KCTC 32246</strain>
    </source>
</reference>
<evidence type="ECO:0000313" key="2">
    <source>
        <dbReference type="EMBL" id="SDU75440.1"/>
    </source>
</evidence>
<dbReference type="AlphaFoldDB" id="A0A1H2L377"/>
<dbReference type="RefSeq" id="WP_092374065.1">
    <property type="nucleotide sequence ID" value="NZ_LT629797.1"/>
</dbReference>
<protein>
    <submittedName>
        <fullName evidence="2">Mu-like prophage major head subunit gpT</fullName>
    </submittedName>
</protein>
<feature type="domain" description="Bacteriophage Mu GpT" evidence="1">
    <location>
        <begin position="9"/>
        <end position="296"/>
    </location>
</feature>
<accession>A0A1H2L377</accession>
<keyword evidence="3" id="KW-1185">Reference proteome</keyword>
<dbReference type="Proteomes" id="UP000198675">
    <property type="component" value="Chromosome I"/>
</dbReference>
<dbReference type="Pfam" id="PF10124">
    <property type="entry name" value="Mu-like_gpT"/>
    <property type="match status" value="1"/>
</dbReference>
<organism evidence="2 3">
    <name type="scientific">Pseudomonas sihuiensis</name>
    <dbReference type="NCBI Taxonomy" id="1274359"/>
    <lineage>
        <taxon>Bacteria</taxon>
        <taxon>Pseudomonadati</taxon>
        <taxon>Pseudomonadota</taxon>
        <taxon>Gammaproteobacteria</taxon>
        <taxon>Pseudomonadales</taxon>
        <taxon>Pseudomonadaceae</taxon>
        <taxon>Pseudomonas</taxon>
    </lineage>
</organism>
<gene>
    <name evidence="2" type="ORF">SAMN05216363_0031</name>
</gene>
<name>A0A1H2L377_9PSED</name>
<evidence type="ECO:0000259" key="1">
    <source>
        <dbReference type="Pfam" id="PF10124"/>
    </source>
</evidence>
<proteinExistence type="predicted"/>
<evidence type="ECO:0000313" key="3">
    <source>
        <dbReference type="Proteomes" id="UP000198675"/>
    </source>
</evidence>
<dbReference type="InterPro" id="IPR018774">
    <property type="entry name" value="Phage_Mu_GpT"/>
</dbReference>
<sequence length="297" mass="33005">MIINKQNLSILHTGYMASFQGAFQGAVIDYDQIVMEVQSGTAIETYGWLGATTRFREWLGDRVIQNLALHDYSIKNKTFENTVGVPREAIEDDQYGTYNTLMAQLGQDAKEHPAELVYAHLKNGFTGKCYDGQSFFDTDHPVIGANGQETSVSNFQGGSGTAWFLLDVTRMMRPIILQKRKNYQFVSKTGETDSNVFDRKEFVWGVDARLNVGYGLWQLAYASKEALDADSFNAAYAAMQELKGDNARPLGIRPKLLVVPPSMRATALEVVKAERNAAGATNINRDVVDVLVTPWLA</sequence>
<dbReference type="EMBL" id="LT629797">
    <property type="protein sequence ID" value="SDU75440.1"/>
    <property type="molecule type" value="Genomic_DNA"/>
</dbReference>